<sequence>MLRHLVFVFVLLWGVAVHAQDEKTIVVKIVNAAEKPLSQASVTLMRTDSSLVKISITDSNGIVQFANPNLPHYLLYVSLVGYKPASQIIDAKNPRLTFALQVSDHPLDVVTVSAKKPFLELKPDRTVVNLDASVTNIGTTMMEALEKLPGVTVDKDGNISLKGRAGAKVMIDGKLTYLEGAELANLLNGMNSAEVARVELINTPPSSLDASGNAGVINIITKKGTQKGFNGTVAVAPAQGTYPKSNNSLLMNYRSGKFNFFLNYSLTARKDFTHVYALRTYYKNDGSVASYLEQPSSLNSDRLANSLRLGVDYALGEATSLNLSLMGFLQNSTSTGNNPAVWMNARSVKDSVVYTVSNNTRDLRNGQVTLGFRHSFRSSGELSADIDLIGFRNRASQTVENTSPNYSEAYRAQIPTDYRIVLGQIDYSKQFGSMKMAAGLRAKQINTDNLAAYEYNNGWNWQPDNSKSNHFLYDENVWAIYNDAETKLGKWTVQGGLRYEITNYDAKQLMKDSSFSSRFGSLFPTLFVSYETDSSNTFSFSAGRRIERVPYQSLNPFVLIINKYTYQTGNPYLRPQYSWNVEMNYAYKRFLLTSLSYNLATDYLAQIFPTDNNGIVTYSQGNFKRRQNLGASIALQLAPYSWWSFTLQAQANHKRFEGFVINGLKTARVTQYELNLNNQLRFQKGWAGEVSGNYHSAGRDDIQETLNPRGQLSLGLAKSFAQNKGMLKLTVRDVLYTDKFAGFSTFSQSTESFNISRDTRQVVLGFTWRFGKAYKTTKHLDEDADDEIQRATSKD</sequence>
<evidence type="ECO:0000313" key="6">
    <source>
        <dbReference type="EMBL" id="QEC55169.1"/>
    </source>
</evidence>
<dbReference type="InterPro" id="IPR041700">
    <property type="entry name" value="OMP_b-brl_3"/>
</dbReference>
<evidence type="ECO:0000256" key="1">
    <source>
        <dbReference type="ARBA" id="ARBA00004442"/>
    </source>
</evidence>
<organism evidence="6 7">
    <name type="scientific">Flavisolibacter ginsenosidimutans</name>
    <dbReference type="NCBI Taxonomy" id="661481"/>
    <lineage>
        <taxon>Bacteria</taxon>
        <taxon>Pseudomonadati</taxon>
        <taxon>Bacteroidota</taxon>
        <taxon>Chitinophagia</taxon>
        <taxon>Chitinophagales</taxon>
        <taxon>Chitinophagaceae</taxon>
        <taxon>Flavisolibacter</taxon>
    </lineage>
</organism>
<evidence type="ECO:0000256" key="2">
    <source>
        <dbReference type="ARBA" id="ARBA00023136"/>
    </source>
</evidence>
<reference evidence="6 7" key="1">
    <citation type="journal article" date="2015" name="Int. J. Syst. Evol. Microbiol.">
        <title>Flavisolibacter ginsenosidimutans sp. nov., with ginsenoside-converting activity isolated from soil used for cultivating ginseng.</title>
        <authorList>
            <person name="Zhao Y."/>
            <person name="Liu Q."/>
            <person name="Kang M.S."/>
            <person name="Jin F."/>
            <person name="Yu H."/>
            <person name="Im W.T."/>
        </authorList>
    </citation>
    <scope>NUCLEOTIDE SEQUENCE [LARGE SCALE GENOMIC DNA]</scope>
    <source>
        <strain evidence="6 7">Gsoil 636</strain>
    </source>
</reference>
<feature type="domain" description="Outer membrane protein beta-barrel" evidence="5">
    <location>
        <begin position="375"/>
        <end position="768"/>
    </location>
</feature>
<protein>
    <submittedName>
        <fullName evidence="6">TonB-dependent receptor</fullName>
    </submittedName>
</protein>
<dbReference type="Proteomes" id="UP000321204">
    <property type="component" value="Chromosome"/>
</dbReference>
<proteinExistence type="predicted"/>
<keyword evidence="7" id="KW-1185">Reference proteome</keyword>
<keyword evidence="3" id="KW-0998">Cell outer membrane</keyword>
<dbReference type="AlphaFoldDB" id="A0A5B8UGA3"/>
<comment type="subcellular location">
    <subcellularLocation>
        <location evidence="1">Cell outer membrane</location>
    </subcellularLocation>
</comment>
<evidence type="ECO:0000313" key="7">
    <source>
        <dbReference type="Proteomes" id="UP000321204"/>
    </source>
</evidence>
<feature type="chain" id="PRO_5023010543" evidence="4">
    <location>
        <begin position="20"/>
        <end position="795"/>
    </location>
</feature>
<dbReference type="SUPFAM" id="SSF49464">
    <property type="entry name" value="Carboxypeptidase regulatory domain-like"/>
    <property type="match status" value="1"/>
</dbReference>
<dbReference type="GO" id="GO:0009279">
    <property type="term" value="C:cell outer membrane"/>
    <property type="evidence" value="ECO:0007669"/>
    <property type="project" value="UniProtKB-SubCell"/>
</dbReference>
<dbReference type="Gene3D" id="2.40.170.20">
    <property type="entry name" value="TonB-dependent receptor, beta-barrel domain"/>
    <property type="match status" value="1"/>
</dbReference>
<dbReference type="InterPro" id="IPR037066">
    <property type="entry name" value="Plug_dom_sf"/>
</dbReference>
<evidence type="ECO:0000256" key="3">
    <source>
        <dbReference type="ARBA" id="ARBA00023237"/>
    </source>
</evidence>
<dbReference type="RefSeq" id="WP_146783324.1">
    <property type="nucleotide sequence ID" value="NZ_BAABIO010000006.1"/>
</dbReference>
<dbReference type="InterPro" id="IPR008969">
    <property type="entry name" value="CarboxyPept-like_regulatory"/>
</dbReference>
<name>A0A5B8UGA3_9BACT</name>
<keyword evidence="4" id="KW-0732">Signal</keyword>
<evidence type="ECO:0000259" key="5">
    <source>
        <dbReference type="Pfam" id="PF14905"/>
    </source>
</evidence>
<evidence type="ECO:0000256" key="4">
    <source>
        <dbReference type="SAM" id="SignalP"/>
    </source>
</evidence>
<dbReference type="SUPFAM" id="SSF56935">
    <property type="entry name" value="Porins"/>
    <property type="match status" value="1"/>
</dbReference>
<feature type="signal peptide" evidence="4">
    <location>
        <begin position="1"/>
        <end position="19"/>
    </location>
</feature>
<keyword evidence="2" id="KW-0472">Membrane</keyword>
<dbReference type="Pfam" id="PF14905">
    <property type="entry name" value="OMP_b-brl_3"/>
    <property type="match status" value="1"/>
</dbReference>
<dbReference type="InterPro" id="IPR036942">
    <property type="entry name" value="Beta-barrel_TonB_sf"/>
</dbReference>
<dbReference type="Gene3D" id="2.170.130.10">
    <property type="entry name" value="TonB-dependent receptor, plug domain"/>
    <property type="match status" value="1"/>
</dbReference>
<gene>
    <name evidence="6" type="ORF">FSB75_04365</name>
</gene>
<dbReference type="KEGG" id="fgg:FSB75_04365"/>
<dbReference type="EMBL" id="CP042433">
    <property type="protein sequence ID" value="QEC55169.1"/>
    <property type="molecule type" value="Genomic_DNA"/>
</dbReference>
<dbReference type="OrthoDB" id="905812at2"/>
<accession>A0A5B8UGA3</accession>
<keyword evidence="6" id="KW-0675">Receptor</keyword>